<sequence>MGDAYRPPPGGTYETVGVPPPITSSFKGAASGKAGANDEVGTTVIVTTLVVEWGSRMFNNRKARRDGK</sequence>
<gene>
    <name evidence="1" type="ORF">LX16_5343</name>
</gene>
<keyword evidence="2" id="KW-1185">Reference proteome</keyword>
<comment type="caution">
    <text evidence="1">The sequence shown here is derived from an EMBL/GenBank/DDBJ whole genome shotgun (WGS) entry which is preliminary data.</text>
</comment>
<dbReference type="EMBL" id="VLLL01000013">
    <property type="protein sequence ID" value="TWJ06379.1"/>
    <property type="molecule type" value="Genomic_DNA"/>
</dbReference>
<proteinExistence type="predicted"/>
<name>A0A562UL97_9ACTN</name>
<evidence type="ECO:0000313" key="2">
    <source>
        <dbReference type="Proteomes" id="UP000321617"/>
    </source>
</evidence>
<organism evidence="1 2">
    <name type="scientific">Stackebrandtia albiflava</name>
    <dbReference type="NCBI Taxonomy" id="406432"/>
    <lineage>
        <taxon>Bacteria</taxon>
        <taxon>Bacillati</taxon>
        <taxon>Actinomycetota</taxon>
        <taxon>Actinomycetes</taxon>
        <taxon>Glycomycetales</taxon>
        <taxon>Glycomycetaceae</taxon>
        <taxon>Stackebrandtia</taxon>
    </lineage>
</organism>
<dbReference type="AlphaFoldDB" id="A0A562UL97"/>
<evidence type="ECO:0000313" key="1">
    <source>
        <dbReference type="EMBL" id="TWJ06379.1"/>
    </source>
</evidence>
<dbReference type="Proteomes" id="UP000321617">
    <property type="component" value="Unassembled WGS sequence"/>
</dbReference>
<protein>
    <submittedName>
        <fullName evidence="1">Uncharacterized protein</fullName>
    </submittedName>
</protein>
<reference evidence="1 2" key="1">
    <citation type="journal article" date="2013" name="Stand. Genomic Sci.">
        <title>Genomic Encyclopedia of Type Strains, Phase I: The one thousand microbial genomes (KMG-I) project.</title>
        <authorList>
            <person name="Kyrpides N.C."/>
            <person name="Woyke T."/>
            <person name="Eisen J.A."/>
            <person name="Garrity G."/>
            <person name="Lilburn T.G."/>
            <person name="Beck B.J."/>
            <person name="Whitman W.B."/>
            <person name="Hugenholtz P."/>
            <person name="Klenk H.P."/>
        </authorList>
    </citation>
    <scope>NUCLEOTIDE SEQUENCE [LARGE SCALE GENOMIC DNA]</scope>
    <source>
        <strain evidence="1 2">DSM 45044</strain>
    </source>
</reference>
<accession>A0A562UL97</accession>
<dbReference type="RefSeq" id="WP_147144680.1">
    <property type="nucleotide sequence ID" value="NZ_BAABIJ010000008.1"/>
</dbReference>